<evidence type="ECO:0000313" key="11">
    <source>
        <dbReference type="Proteomes" id="UP000070371"/>
    </source>
</evidence>
<feature type="domain" description="Acyl-CoA oxidase/dehydrogenase middle" evidence="8">
    <location>
        <begin position="294"/>
        <end position="394"/>
    </location>
</feature>
<proteinExistence type="inferred from homology"/>
<dbReference type="KEGG" id="hat:RC74_04475"/>
<evidence type="ECO:0000259" key="8">
    <source>
        <dbReference type="Pfam" id="PF02770"/>
    </source>
</evidence>
<evidence type="ECO:0000256" key="1">
    <source>
        <dbReference type="ARBA" id="ARBA00001974"/>
    </source>
</evidence>
<dbReference type="Pfam" id="PF02771">
    <property type="entry name" value="Acyl-CoA_dh_N"/>
    <property type="match status" value="1"/>
</dbReference>
<dbReference type="PANTHER" id="PTHR43884:SF25">
    <property type="entry name" value="ACYL-COA DEHYDROGENASE YDBM-RELATED"/>
    <property type="match status" value="1"/>
</dbReference>
<feature type="domain" description="Acyl-CoA dehydrogenase/oxidase C-terminal" evidence="7">
    <location>
        <begin position="409"/>
        <end position="558"/>
    </location>
</feature>
<evidence type="ECO:0000313" key="10">
    <source>
        <dbReference type="EMBL" id="AML50632.1"/>
    </source>
</evidence>
<evidence type="ECO:0000259" key="7">
    <source>
        <dbReference type="Pfam" id="PF00441"/>
    </source>
</evidence>
<dbReference type="InterPro" id="IPR037069">
    <property type="entry name" value="AcylCoA_DH/ox_N_sf"/>
</dbReference>
<keyword evidence="3 6" id="KW-0285">Flavoprotein</keyword>
<dbReference type="SUPFAM" id="SSF56645">
    <property type="entry name" value="Acyl-CoA dehydrogenase NM domain-like"/>
    <property type="match status" value="1"/>
</dbReference>
<dbReference type="GO" id="GO:0050660">
    <property type="term" value="F:flavin adenine dinucleotide binding"/>
    <property type="evidence" value="ECO:0007669"/>
    <property type="project" value="InterPro"/>
</dbReference>
<dbReference type="STRING" id="1579316.RC74_04475"/>
<dbReference type="OrthoDB" id="9775090at2"/>
<sequence>MPKDGLDMRKSQSLPILPDLLNCCAQSLPPLEALLEEARANLLQKVHVDGRVNAAHLETHQHQAHVFAWFATYQAALTRMLAWAQSLADSGTFAEMEQLILQISFGEYLCQISGGIPMSQGEMARLQDLEISPDALRVTAVETLMALGNSTAARTRLVTLMQDNTGHATFGATGLDEDLEMIRDQFRRFANERVTPFAHDWHLKDELIPLEILNEMAEMGVFGLTIPEEYGGLGLSKASMCVVSEELSRGYIGVGSLGTRSEIAAELILCGGTEEQKQHWLPKIASAEILPTAVFTEPNTGSDLGSLRTRAVKDGESYTVTGNKTWITHAARTHVMTLLARTDTSSDDHKGLSMFLAEKLPGTNDVPFPTQGMSGSEIEVLGYRGMKEYELAFDGFKVDAKNLLGGVEGKGFKQLMQTFESARIQTAARAIGVAQNALEVGMQYAIDRKQFGKSIINFPRVSGKLAMMAVEIMIARQLSYFAATEKDNERRCDLEAGMAKLLGARVAWAAADNALQIHGGNGFALEYQISRILCDARILNIFEGAAEIQAQVIARRLLN</sequence>
<dbReference type="InterPro" id="IPR009075">
    <property type="entry name" value="AcylCo_DH/oxidase_C"/>
</dbReference>
<gene>
    <name evidence="10" type="ORF">RC74_04475</name>
</gene>
<name>A0A126UX17_9RHOB</name>
<evidence type="ECO:0000256" key="4">
    <source>
        <dbReference type="ARBA" id="ARBA00022827"/>
    </source>
</evidence>
<dbReference type="Proteomes" id="UP000070371">
    <property type="component" value="Chromosome"/>
</dbReference>
<organism evidence="10 11">
    <name type="scientific">Falsihalocynthiibacter arcticus</name>
    <dbReference type="NCBI Taxonomy" id="1579316"/>
    <lineage>
        <taxon>Bacteria</taxon>
        <taxon>Pseudomonadati</taxon>
        <taxon>Pseudomonadota</taxon>
        <taxon>Alphaproteobacteria</taxon>
        <taxon>Rhodobacterales</taxon>
        <taxon>Roseobacteraceae</taxon>
        <taxon>Falsihalocynthiibacter</taxon>
    </lineage>
</organism>
<keyword evidence="4 6" id="KW-0274">FAD</keyword>
<dbReference type="InterPro" id="IPR009100">
    <property type="entry name" value="AcylCoA_DH/oxidase_NM_dom_sf"/>
</dbReference>
<dbReference type="InterPro" id="IPR006091">
    <property type="entry name" value="Acyl-CoA_Oxase/DH_mid-dom"/>
</dbReference>
<accession>A0A126UX17</accession>
<dbReference type="EMBL" id="CP014327">
    <property type="protein sequence ID" value="AML50632.1"/>
    <property type="molecule type" value="Genomic_DNA"/>
</dbReference>
<dbReference type="AlphaFoldDB" id="A0A126UX17"/>
<comment type="similarity">
    <text evidence="2 6">Belongs to the acyl-CoA dehydrogenase family.</text>
</comment>
<dbReference type="FunFam" id="1.10.540.10:FF:000026">
    <property type="entry name" value="Acyl-CoA dehydrogenase medium chain"/>
    <property type="match status" value="1"/>
</dbReference>
<dbReference type="Pfam" id="PF00441">
    <property type="entry name" value="Acyl-CoA_dh_1"/>
    <property type="match status" value="1"/>
</dbReference>
<evidence type="ECO:0000256" key="6">
    <source>
        <dbReference type="RuleBase" id="RU362125"/>
    </source>
</evidence>
<dbReference type="GO" id="GO:0003995">
    <property type="term" value="F:acyl-CoA dehydrogenase activity"/>
    <property type="evidence" value="ECO:0007669"/>
    <property type="project" value="InterPro"/>
</dbReference>
<feature type="domain" description="Acyl-CoA dehydrogenase/oxidase N-terminal" evidence="9">
    <location>
        <begin position="177"/>
        <end position="288"/>
    </location>
</feature>
<evidence type="ECO:0000256" key="3">
    <source>
        <dbReference type="ARBA" id="ARBA00022630"/>
    </source>
</evidence>
<evidence type="ECO:0000256" key="5">
    <source>
        <dbReference type="ARBA" id="ARBA00023002"/>
    </source>
</evidence>
<evidence type="ECO:0000256" key="2">
    <source>
        <dbReference type="ARBA" id="ARBA00009347"/>
    </source>
</evidence>
<keyword evidence="5 6" id="KW-0560">Oxidoreductase</keyword>
<comment type="cofactor">
    <cofactor evidence="1 6">
        <name>FAD</name>
        <dbReference type="ChEBI" id="CHEBI:57692"/>
    </cofactor>
</comment>
<dbReference type="Pfam" id="PF02770">
    <property type="entry name" value="Acyl-CoA_dh_M"/>
    <property type="match status" value="1"/>
</dbReference>
<dbReference type="Gene3D" id="2.40.110.10">
    <property type="entry name" value="Butyryl-CoA Dehydrogenase, subunit A, domain 2"/>
    <property type="match status" value="1"/>
</dbReference>
<dbReference type="Gene3D" id="1.20.140.10">
    <property type="entry name" value="Butyryl-CoA Dehydrogenase, subunit A, domain 3"/>
    <property type="match status" value="1"/>
</dbReference>
<reference evidence="10 11" key="1">
    <citation type="submission" date="2016-02" db="EMBL/GenBank/DDBJ databases">
        <title>Complete genome sequence of Halocynthiibacter arcticus PAMC 20958t from arctic marine sediment.</title>
        <authorList>
            <person name="Lee Y.M."/>
            <person name="Baek K."/>
            <person name="Lee H.K."/>
            <person name="Shin S.C."/>
        </authorList>
    </citation>
    <scope>NUCLEOTIDE SEQUENCE [LARGE SCALE GENOMIC DNA]</scope>
    <source>
        <strain evidence="10">PAMC 20958</strain>
    </source>
</reference>
<dbReference type="InterPro" id="IPR036250">
    <property type="entry name" value="AcylCo_DH-like_C"/>
</dbReference>
<dbReference type="FunFam" id="2.40.110.10:FF:000015">
    <property type="entry name" value="Acyl-CoA dehydrogenase"/>
    <property type="match status" value="1"/>
</dbReference>
<dbReference type="InterPro" id="IPR046373">
    <property type="entry name" value="Acyl-CoA_Oxase/DH_mid-dom_sf"/>
</dbReference>
<dbReference type="SUPFAM" id="SSF47203">
    <property type="entry name" value="Acyl-CoA dehydrogenase C-terminal domain-like"/>
    <property type="match status" value="1"/>
</dbReference>
<evidence type="ECO:0000259" key="9">
    <source>
        <dbReference type="Pfam" id="PF02771"/>
    </source>
</evidence>
<keyword evidence="11" id="KW-1185">Reference proteome</keyword>
<dbReference type="InterPro" id="IPR006089">
    <property type="entry name" value="Acyl-CoA_DH_CS"/>
</dbReference>
<dbReference type="PANTHER" id="PTHR43884">
    <property type="entry name" value="ACYL-COA DEHYDROGENASE"/>
    <property type="match status" value="1"/>
</dbReference>
<dbReference type="InterPro" id="IPR013786">
    <property type="entry name" value="AcylCoA_DH/ox_N"/>
</dbReference>
<dbReference type="PROSITE" id="PS00073">
    <property type="entry name" value="ACYL_COA_DH_2"/>
    <property type="match status" value="1"/>
</dbReference>
<protein>
    <submittedName>
        <fullName evidence="10">Acyl-CoA dehydrogenase</fullName>
    </submittedName>
</protein>
<dbReference type="FunFam" id="1.20.140.10:FF:000001">
    <property type="entry name" value="Acyl-CoA dehydrogenase"/>
    <property type="match status" value="1"/>
</dbReference>
<dbReference type="Gene3D" id="1.10.540.10">
    <property type="entry name" value="Acyl-CoA dehydrogenase/oxidase, N-terminal domain"/>
    <property type="match status" value="1"/>
</dbReference>
<dbReference type="RefSeq" id="WP_062628137.1">
    <property type="nucleotide sequence ID" value="NZ_CP014327.1"/>
</dbReference>